<evidence type="ECO:0000313" key="2">
    <source>
        <dbReference type="Proteomes" id="UP000289257"/>
    </source>
</evidence>
<dbReference type="EMBL" id="SCKX01000001">
    <property type="protein sequence ID" value="RWZ78750.1"/>
    <property type="molecule type" value="Genomic_DNA"/>
</dbReference>
<keyword evidence="2" id="KW-1185">Reference proteome</keyword>
<comment type="caution">
    <text evidence="1">The sequence shown here is derived from an EMBL/GenBank/DDBJ whole genome shotgun (WGS) entry which is preliminary data.</text>
</comment>
<name>A0A4Q0AI84_9BACT</name>
<organism evidence="1 2">
    <name type="scientific">Candidatus Microsaccharimonas sossegonensis</name>
    <dbReference type="NCBI Taxonomy" id="2506948"/>
    <lineage>
        <taxon>Bacteria</taxon>
        <taxon>Candidatus Saccharimonadota</taxon>
        <taxon>Candidatus Saccharimonadia</taxon>
        <taxon>Candidatus Saccharimonadales</taxon>
        <taxon>Candidatus Saccharimonadaceae</taxon>
        <taxon>Candidatus Microsaccharimonas</taxon>
    </lineage>
</organism>
<accession>A0A4Q0AI84</accession>
<protein>
    <submittedName>
        <fullName evidence="1">Uncharacterized protein</fullName>
    </submittedName>
</protein>
<reference evidence="1" key="1">
    <citation type="submission" date="2019-01" db="EMBL/GenBank/DDBJ databases">
        <title>Genomic signatures and co-occurrence patterns of the ultra-small Saccharimodia (Patescibacteria phylum) suggest a symbiotic lifestyle.</title>
        <authorList>
            <person name="Lemos L."/>
            <person name="Medeiros J."/>
            <person name="Andreote F."/>
            <person name="Fernandes G."/>
            <person name="Varani A."/>
            <person name="Oliveira G."/>
            <person name="Pylro V."/>
        </authorList>
    </citation>
    <scope>NUCLEOTIDE SEQUENCE [LARGE SCALE GENOMIC DNA]</scope>
    <source>
        <strain evidence="1">AMD02</strain>
    </source>
</reference>
<sequence>MTRGSITPDDYNEKKGRYDQEIVRIDGQLTRLEDVDQNFYATASYLLQLFKHGDKIFEVASDEEKRQIISILLWNLRMKGKTVRFTPNEPFATVLKLAESSKWQGYMDEDRTFYSVSENAISGGKNV</sequence>
<proteinExistence type="predicted"/>
<dbReference type="AlphaFoldDB" id="A0A4Q0AI84"/>
<evidence type="ECO:0000313" key="1">
    <source>
        <dbReference type="EMBL" id="RWZ78750.1"/>
    </source>
</evidence>
<dbReference type="Proteomes" id="UP000289257">
    <property type="component" value="Unassembled WGS sequence"/>
</dbReference>
<gene>
    <name evidence="1" type="ORF">EOT05_03305</name>
</gene>